<dbReference type="PANTHER" id="PTHR39611">
    <property type="entry name" value="HYDROXYPROLINE-RICH GLYCOPROTEIN DZ-HRGP-RELATED"/>
    <property type="match status" value="1"/>
</dbReference>
<feature type="compositionally biased region" description="Low complexity" evidence="1">
    <location>
        <begin position="270"/>
        <end position="290"/>
    </location>
</feature>
<evidence type="ECO:0000259" key="2">
    <source>
        <dbReference type="Pfam" id="PF24355"/>
    </source>
</evidence>
<organism evidence="3 4">
    <name type="scientific">Tuber borchii</name>
    <name type="common">White truffle</name>
    <dbReference type="NCBI Taxonomy" id="42251"/>
    <lineage>
        <taxon>Eukaryota</taxon>
        <taxon>Fungi</taxon>
        <taxon>Dikarya</taxon>
        <taxon>Ascomycota</taxon>
        <taxon>Pezizomycotina</taxon>
        <taxon>Pezizomycetes</taxon>
        <taxon>Pezizales</taxon>
        <taxon>Tuberaceae</taxon>
        <taxon>Tuber</taxon>
    </lineage>
</organism>
<dbReference type="Gene3D" id="1.10.287.1490">
    <property type="match status" value="1"/>
</dbReference>
<dbReference type="PANTHER" id="PTHR39611:SF2">
    <property type="entry name" value="HYDROXYPROLINE-RICH GLYCOPROTEIN DZ-HRGP"/>
    <property type="match status" value="1"/>
</dbReference>
<reference evidence="3 4" key="1">
    <citation type="submission" date="2017-04" db="EMBL/GenBank/DDBJ databases">
        <title>Draft genome sequence of Tuber borchii Vittad., a whitish edible truffle.</title>
        <authorList>
            <consortium name="DOE Joint Genome Institute"/>
            <person name="Murat C."/>
            <person name="Kuo A."/>
            <person name="Barry K.W."/>
            <person name="Clum A."/>
            <person name="Dockter R.B."/>
            <person name="Fauchery L."/>
            <person name="Iotti M."/>
            <person name="Kohler A."/>
            <person name="Labutti K."/>
            <person name="Lindquist E.A."/>
            <person name="Lipzen A."/>
            <person name="Ohm R.A."/>
            <person name="Wang M."/>
            <person name="Grigoriev I.V."/>
            <person name="Zambonelli A."/>
            <person name="Martin F.M."/>
        </authorList>
    </citation>
    <scope>NUCLEOTIDE SEQUENCE [LARGE SCALE GENOMIC DNA]</scope>
    <source>
        <strain evidence="3 4">Tbo3840</strain>
    </source>
</reference>
<feature type="domain" description="DUF7514" evidence="2">
    <location>
        <begin position="15"/>
        <end position="126"/>
    </location>
</feature>
<evidence type="ECO:0000313" key="3">
    <source>
        <dbReference type="EMBL" id="PUU83599.1"/>
    </source>
</evidence>
<dbReference type="STRING" id="42251.A0A2T7A791"/>
<gene>
    <name evidence="3" type="ORF">B9Z19DRAFT_962948</name>
</gene>
<protein>
    <recommendedName>
        <fullName evidence="2">DUF7514 domain-containing protein</fullName>
    </recommendedName>
</protein>
<dbReference type="EMBL" id="NESQ01000009">
    <property type="protein sequence ID" value="PUU83599.1"/>
    <property type="molecule type" value="Genomic_DNA"/>
</dbReference>
<feature type="compositionally biased region" description="Low complexity" evidence="1">
    <location>
        <begin position="238"/>
        <end position="254"/>
    </location>
</feature>
<dbReference type="OrthoDB" id="5354049at2759"/>
<dbReference type="AlphaFoldDB" id="A0A2T7A791"/>
<name>A0A2T7A791_TUBBO</name>
<proteinExistence type="predicted"/>
<feature type="compositionally biased region" description="Basic and acidic residues" evidence="1">
    <location>
        <begin position="227"/>
        <end position="237"/>
    </location>
</feature>
<dbReference type="InterPro" id="IPR055936">
    <property type="entry name" value="DUF7514"/>
</dbReference>
<feature type="region of interest" description="Disordered" evidence="1">
    <location>
        <begin position="223"/>
        <end position="300"/>
    </location>
</feature>
<evidence type="ECO:0000256" key="1">
    <source>
        <dbReference type="SAM" id="MobiDB-lite"/>
    </source>
</evidence>
<comment type="caution">
    <text evidence="3">The sequence shown here is derived from an EMBL/GenBank/DDBJ whole genome shotgun (WGS) entry which is preliminary data.</text>
</comment>
<accession>A0A2T7A791</accession>
<dbReference type="Proteomes" id="UP000244722">
    <property type="component" value="Unassembled WGS sequence"/>
</dbReference>
<keyword evidence="4" id="KW-1185">Reference proteome</keyword>
<evidence type="ECO:0000313" key="4">
    <source>
        <dbReference type="Proteomes" id="UP000244722"/>
    </source>
</evidence>
<dbReference type="Pfam" id="PF24355">
    <property type="entry name" value="DUF7514"/>
    <property type="match status" value="1"/>
</dbReference>
<sequence length="300" mass="33303">MSMYYATLLTYSDRQTKLFSKARTHPSILTDLYNKLNCQYLLIPHPIGDGKRRPPLPALTIDGFEHWMLIQVLLNPDEEYQRLTAFLQAPKRVVIDSATQRPVPTTSIPRSAFPAAPSDWVVKRYAGLLERALDSTAGRAEEIEEVPDIEAARKELSYFKKKSTETQSETHKTQAELVSTRKELDWIRTKLSGMQSEEESARKRLADKDGEIEGLKKRLAETQSELDSSRNEVEGLRRLSSARSGSVSSVSSAGTPPYPTGGGVRPPYPVSAAPVSPLGPGTPAPGQGAPYYRQQYRPST</sequence>